<evidence type="ECO:0000256" key="2">
    <source>
        <dbReference type="ARBA" id="ARBA00006920"/>
    </source>
</evidence>
<keyword evidence="11" id="KW-0407">Ion channel</keyword>
<keyword evidence="5 13" id="KW-0812">Transmembrane</keyword>
<dbReference type="PANTHER" id="PTHR31462">
    <property type="entry name" value="ENDOSOMAL/LYSOSOMAL POTASSIUM CHANNEL TMEM175"/>
    <property type="match status" value="1"/>
</dbReference>
<gene>
    <name evidence="14" type="ORF">ACFQO7_01685</name>
</gene>
<feature type="transmembrane region" description="Helical" evidence="13">
    <location>
        <begin position="158"/>
        <end position="180"/>
    </location>
</feature>
<name>A0ABW2GQP8_9ACTN</name>
<dbReference type="Proteomes" id="UP001596392">
    <property type="component" value="Unassembled WGS sequence"/>
</dbReference>
<evidence type="ECO:0000256" key="5">
    <source>
        <dbReference type="ARBA" id="ARBA00022692"/>
    </source>
</evidence>
<keyword evidence="8 13" id="KW-1133">Transmembrane helix</keyword>
<evidence type="ECO:0000313" key="14">
    <source>
        <dbReference type="EMBL" id="MFC7241180.1"/>
    </source>
</evidence>
<evidence type="ECO:0000256" key="8">
    <source>
        <dbReference type="ARBA" id="ARBA00022989"/>
    </source>
</evidence>
<keyword evidence="3" id="KW-0813">Transport</keyword>
<proteinExistence type="inferred from homology"/>
<evidence type="ECO:0000256" key="10">
    <source>
        <dbReference type="ARBA" id="ARBA00023136"/>
    </source>
</evidence>
<dbReference type="Pfam" id="PF06736">
    <property type="entry name" value="TMEM175"/>
    <property type="match status" value="1"/>
</dbReference>
<evidence type="ECO:0000256" key="13">
    <source>
        <dbReference type="SAM" id="Phobius"/>
    </source>
</evidence>
<dbReference type="EMBL" id="JBHTAC010000001">
    <property type="protein sequence ID" value="MFC7241180.1"/>
    <property type="molecule type" value="Genomic_DNA"/>
</dbReference>
<feature type="transmembrane region" description="Helical" evidence="13">
    <location>
        <begin position="12"/>
        <end position="30"/>
    </location>
</feature>
<keyword evidence="15" id="KW-1185">Reference proteome</keyword>
<keyword evidence="4" id="KW-0633">Potassium transport</keyword>
<protein>
    <submittedName>
        <fullName evidence="14">TMEM175 family protein</fullName>
    </submittedName>
</protein>
<comment type="catalytic activity">
    <reaction evidence="12">
        <text>K(+)(in) = K(+)(out)</text>
        <dbReference type="Rhea" id="RHEA:29463"/>
        <dbReference type="ChEBI" id="CHEBI:29103"/>
    </reaction>
</comment>
<evidence type="ECO:0000256" key="1">
    <source>
        <dbReference type="ARBA" id="ARBA00004141"/>
    </source>
</evidence>
<evidence type="ECO:0000256" key="3">
    <source>
        <dbReference type="ARBA" id="ARBA00022448"/>
    </source>
</evidence>
<keyword evidence="9" id="KW-0406">Ion transport</keyword>
<organism evidence="14 15">
    <name type="scientific">Catellatospora aurea</name>
    <dbReference type="NCBI Taxonomy" id="1337874"/>
    <lineage>
        <taxon>Bacteria</taxon>
        <taxon>Bacillati</taxon>
        <taxon>Actinomycetota</taxon>
        <taxon>Actinomycetes</taxon>
        <taxon>Micromonosporales</taxon>
        <taxon>Micromonosporaceae</taxon>
        <taxon>Catellatospora</taxon>
    </lineage>
</organism>
<evidence type="ECO:0000256" key="7">
    <source>
        <dbReference type="ARBA" id="ARBA00022958"/>
    </source>
</evidence>
<dbReference type="PANTHER" id="PTHR31462:SF5">
    <property type="entry name" value="ENDOSOMAL_LYSOSOMAL PROTON CHANNEL TMEM175"/>
    <property type="match status" value="1"/>
</dbReference>
<dbReference type="InterPro" id="IPR010617">
    <property type="entry name" value="TMEM175-like"/>
</dbReference>
<comment type="similarity">
    <text evidence="2">Belongs to the TMEM175 family.</text>
</comment>
<evidence type="ECO:0000256" key="12">
    <source>
        <dbReference type="ARBA" id="ARBA00034430"/>
    </source>
</evidence>
<evidence type="ECO:0000256" key="9">
    <source>
        <dbReference type="ARBA" id="ARBA00023065"/>
    </source>
</evidence>
<feature type="transmembrane region" description="Helical" evidence="13">
    <location>
        <begin position="89"/>
        <end position="106"/>
    </location>
</feature>
<dbReference type="RefSeq" id="WP_376804650.1">
    <property type="nucleotide sequence ID" value="NZ_JBHTAC010000001.1"/>
</dbReference>
<keyword evidence="6" id="KW-0631">Potassium channel</keyword>
<accession>A0ABW2GQP8</accession>
<evidence type="ECO:0000313" key="15">
    <source>
        <dbReference type="Proteomes" id="UP001596392"/>
    </source>
</evidence>
<comment type="subcellular location">
    <subcellularLocation>
        <location evidence="1">Membrane</location>
        <topology evidence="1">Multi-pass membrane protein</topology>
    </subcellularLocation>
</comment>
<keyword evidence="10 13" id="KW-0472">Membrane</keyword>
<evidence type="ECO:0000256" key="4">
    <source>
        <dbReference type="ARBA" id="ARBA00022538"/>
    </source>
</evidence>
<feature type="transmembrane region" description="Helical" evidence="13">
    <location>
        <begin position="50"/>
        <end position="68"/>
    </location>
</feature>
<evidence type="ECO:0000256" key="6">
    <source>
        <dbReference type="ARBA" id="ARBA00022826"/>
    </source>
</evidence>
<keyword evidence="7" id="KW-0630">Potassium</keyword>
<reference evidence="15" key="1">
    <citation type="journal article" date="2019" name="Int. J. Syst. Evol. Microbiol.">
        <title>The Global Catalogue of Microorganisms (GCM) 10K type strain sequencing project: providing services to taxonomists for standard genome sequencing and annotation.</title>
        <authorList>
            <consortium name="The Broad Institute Genomics Platform"/>
            <consortium name="The Broad Institute Genome Sequencing Center for Infectious Disease"/>
            <person name="Wu L."/>
            <person name="Ma J."/>
        </authorList>
    </citation>
    <scope>NUCLEOTIDE SEQUENCE [LARGE SCALE GENOMIC DNA]</scope>
    <source>
        <strain evidence="15">CGMCC 1.9106</strain>
    </source>
</reference>
<sequence length="212" mass="23156">MQESRSLVRLTAYTDGVVAIALTLLVLPLVDTARDAQTESVRDLVREHAGDFAAFVMSFAVVSLFWMVHRRVFDNLVDVGEGIMLLNSMWLLGVVFLPVPTAVLTYEVNQGRGATLLYMANLVLIALSGLLLSLRIRDRVPLQRPGRSEAVDRAVRRGVIATSAMVATLVAALFLANLALPLLALMPLAQAAAERRAHRRHHPGAATDRRKG</sequence>
<comment type="caution">
    <text evidence="14">The sequence shown here is derived from an EMBL/GenBank/DDBJ whole genome shotgun (WGS) entry which is preliminary data.</text>
</comment>
<feature type="transmembrane region" description="Helical" evidence="13">
    <location>
        <begin position="118"/>
        <end position="137"/>
    </location>
</feature>
<evidence type="ECO:0000256" key="11">
    <source>
        <dbReference type="ARBA" id="ARBA00023303"/>
    </source>
</evidence>